<name>A0A0B5I5A7_9ACTN</name>
<dbReference type="AlphaFoldDB" id="A0A0B5I5A7"/>
<keyword evidence="4" id="KW-1185">Reference proteome</keyword>
<evidence type="ECO:0000313" key="4">
    <source>
        <dbReference type="Proteomes" id="UP000031774"/>
    </source>
</evidence>
<dbReference type="InterPro" id="IPR000182">
    <property type="entry name" value="GNAT_dom"/>
</dbReference>
<evidence type="ECO:0000259" key="2">
    <source>
        <dbReference type="PROSITE" id="PS51186"/>
    </source>
</evidence>
<dbReference type="Gene3D" id="3.40.630.30">
    <property type="match status" value="1"/>
</dbReference>
<feature type="domain" description="N-acetyltransferase" evidence="2">
    <location>
        <begin position="2"/>
        <end position="142"/>
    </location>
</feature>
<protein>
    <submittedName>
        <fullName evidence="3">Acetyltransferase</fullName>
    </submittedName>
</protein>
<evidence type="ECO:0000256" key="1">
    <source>
        <dbReference type="SAM" id="MobiDB-lite"/>
    </source>
</evidence>
<evidence type="ECO:0000313" key="3">
    <source>
        <dbReference type="EMBL" id="AJF69285.1"/>
    </source>
</evidence>
<dbReference type="STRING" id="362257.SVTN_38520"/>
<organism evidence="3 4">
    <name type="scientific">Streptomyces vietnamensis</name>
    <dbReference type="NCBI Taxonomy" id="362257"/>
    <lineage>
        <taxon>Bacteria</taxon>
        <taxon>Bacillati</taxon>
        <taxon>Actinomycetota</taxon>
        <taxon>Actinomycetes</taxon>
        <taxon>Kitasatosporales</taxon>
        <taxon>Streptomycetaceae</taxon>
        <taxon>Streptomyces</taxon>
    </lineage>
</organism>
<dbReference type="SUPFAM" id="SSF55729">
    <property type="entry name" value="Acyl-CoA N-acyltransferases (Nat)"/>
    <property type="match status" value="1"/>
</dbReference>
<reference evidence="3 4" key="1">
    <citation type="submission" date="2014-12" db="EMBL/GenBank/DDBJ databases">
        <title>Complete genome sequence of Streptomyces vietnamensis strain GIMV4.0001, a genetic manipulable producer of the benzoisochromanequinone antibiotic granaticin.</title>
        <authorList>
            <person name="Deng M.R."/>
            <person name="Guo J."/>
            <person name="Ma L.Y."/>
            <person name="Feng G.D."/>
            <person name="Mo C.Y."/>
            <person name="Zhu H.H."/>
        </authorList>
    </citation>
    <scope>NUCLEOTIDE SEQUENCE [LARGE SCALE GENOMIC DNA]</scope>
    <source>
        <strain evidence="4">GIMV4.0001</strain>
    </source>
</reference>
<dbReference type="PANTHER" id="PTHR37817">
    <property type="entry name" value="N-ACETYLTRANSFERASE EIS"/>
    <property type="match status" value="1"/>
</dbReference>
<accession>A0A0B5I5A7</accession>
<dbReference type="PANTHER" id="PTHR37817:SF1">
    <property type="entry name" value="N-ACETYLTRANSFERASE EIS"/>
    <property type="match status" value="1"/>
</dbReference>
<dbReference type="Proteomes" id="UP000031774">
    <property type="component" value="Chromosome"/>
</dbReference>
<dbReference type="GO" id="GO:0030649">
    <property type="term" value="P:aminoglycoside antibiotic catabolic process"/>
    <property type="evidence" value="ECO:0007669"/>
    <property type="project" value="TreeGrafter"/>
</dbReference>
<dbReference type="CDD" id="cd04301">
    <property type="entry name" value="NAT_SF"/>
    <property type="match status" value="1"/>
</dbReference>
<dbReference type="HOGENOM" id="CLU_1502603_0_0_11"/>
<sequence length="197" mass="21558">MLRLTDYTKSDQIEILGDSADPFGVADVGLTWLPKKEHFGIRRNGRLVAHAGLLQLPLSIDGVGTQVVGVGGVAVAPDLRGHGLARAVVSAALDHAREMGPRYGLLFCRPPLVPLYRRLGWRTVEQEVHVEQPEGPVIMPLRTMWTPLREDTSWPPGEVRLLSLPMRSPLSPHGPPFSPVGAAHTWRPRRPGAACSR</sequence>
<dbReference type="EMBL" id="CP010407">
    <property type="protein sequence ID" value="AJF69285.1"/>
    <property type="molecule type" value="Genomic_DNA"/>
</dbReference>
<keyword evidence="3" id="KW-0808">Transferase</keyword>
<dbReference type="GO" id="GO:0034069">
    <property type="term" value="F:aminoglycoside N-acetyltransferase activity"/>
    <property type="evidence" value="ECO:0007669"/>
    <property type="project" value="TreeGrafter"/>
</dbReference>
<dbReference type="InterPro" id="IPR051554">
    <property type="entry name" value="Acetyltransferase_Eis"/>
</dbReference>
<dbReference type="Pfam" id="PF13527">
    <property type="entry name" value="Acetyltransf_9"/>
    <property type="match status" value="1"/>
</dbReference>
<gene>
    <name evidence="3" type="ORF">SVTN_38520</name>
</gene>
<proteinExistence type="predicted"/>
<feature type="region of interest" description="Disordered" evidence="1">
    <location>
        <begin position="173"/>
        <end position="197"/>
    </location>
</feature>
<dbReference type="InterPro" id="IPR016181">
    <property type="entry name" value="Acyl_CoA_acyltransferase"/>
</dbReference>
<dbReference type="KEGG" id="svt:SVTN_38520"/>
<dbReference type="PROSITE" id="PS51186">
    <property type="entry name" value="GNAT"/>
    <property type="match status" value="1"/>
</dbReference>